<keyword evidence="2" id="KW-1185">Reference proteome</keyword>
<comment type="caution">
    <text evidence="1">The sequence shown here is derived from an EMBL/GenBank/DDBJ whole genome shotgun (WGS) entry which is preliminary data.</text>
</comment>
<proteinExistence type="predicted"/>
<name>A0ACC6KVY5_9SPHI</name>
<evidence type="ECO:0000313" key="1">
    <source>
        <dbReference type="EMBL" id="MDR6783293.1"/>
    </source>
</evidence>
<gene>
    <name evidence="1" type="ORF">J2X78_001845</name>
</gene>
<sequence length="213" mass="23484">MAKLNNGIFGAISGKIGNIEGYIRKGQPLIRLKKRKSNIPPSLKQLAVRQKMKVVNTFIGSMTEFVAAGFGLAAANETYTANNAAKSNQLLNAIQGEYPDYSIDYSKVRLTEGILPMADDPQVTTLANGLLFTWGFDVNEGYYYQRQQVMLLAYAPAINKSFYTVSGARRITGAETMELPHELSGQVLECYISFVADDRKAISNSVYVGQITY</sequence>
<dbReference type="EMBL" id="JAVDTF010000001">
    <property type="protein sequence ID" value="MDR6783293.1"/>
    <property type="molecule type" value="Genomic_DNA"/>
</dbReference>
<reference evidence="1" key="1">
    <citation type="submission" date="2023-07" db="EMBL/GenBank/DDBJ databases">
        <title>Sorghum-associated microbial communities from plants grown in Nebraska, USA.</title>
        <authorList>
            <person name="Schachtman D."/>
        </authorList>
    </citation>
    <scope>NUCLEOTIDE SEQUENCE</scope>
    <source>
        <strain evidence="1">2697</strain>
    </source>
</reference>
<evidence type="ECO:0000313" key="2">
    <source>
        <dbReference type="Proteomes" id="UP001246858"/>
    </source>
</evidence>
<organism evidence="1 2">
    <name type="scientific">Pedobacter africanus</name>
    <dbReference type="NCBI Taxonomy" id="151894"/>
    <lineage>
        <taxon>Bacteria</taxon>
        <taxon>Pseudomonadati</taxon>
        <taxon>Bacteroidota</taxon>
        <taxon>Sphingobacteriia</taxon>
        <taxon>Sphingobacteriales</taxon>
        <taxon>Sphingobacteriaceae</taxon>
        <taxon>Pedobacter</taxon>
    </lineage>
</organism>
<protein>
    <submittedName>
        <fullName evidence="1">Uncharacterized protein</fullName>
    </submittedName>
</protein>
<dbReference type="Proteomes" id="UP001246858">
    <property type="component" value="Unassembled WGS sequence"/>
</dbReference>
<accession>A0ACC6KVY5</accession>